<dbReference type="Proteomes" id="UP000182412">
    <property type="component" value="Unassembled WGS sequence"/>
</dbReference>
<dbReference type="AlphaFoldDB" id="A0A1H0NNN4"/>
<dbReference type="EMBL" id="FNJQ01000003">
    <property type="protein sequence ID" value="SDO94357.1"/>
    <property type="molecule type" value="Genomic_DNA"/>
</dbReference>
<reference evidence="2 3" key="1">
    <citation type="submission" date="2016-10" db="EMBL/GenBank/DDBJ databases">
        <authorList>
            <person name="de Groot N.N."/>
        </authorList>
    </citation>
    <scope>NUCLEOTIDE SEQUENCE [LARGE SCALE GENOMIC DNA]</scope>
    <source>
        <strain evidence="2 3">S137</strain>
    </source>
</reference>
<organism evidence="2 3">
    <name type="scientific">Selenomonas ruminantium</name>
    <dbReference type="NCBI Taxonomy" id="971"/>
    <lineage>
        <taxon>Bacteria</taxon>
        <taxon>Bacillati</taxon>
        <taxon>Bacillota</taxon>
        <taxon>Negativicutes</taxon>
        <taxon>Selenomonadales</taxon>
        <taxon>Selenomonadaceae</taxon>
        <taxon>Selenomonas</taxon>
    </lineage>
</organism>
<dbReference type="Pfam" id="PF06889">
    <property type="entry name" value="DUF1266"/>
    <property type="match status" value="1"/>
</dbReference>
<evidence type="ECO:0000259" key="1">
    <source>
        <dbReference type="Pfam" id="PF06889"/>
    </source>
</evidence>
<protein>
    <recommendedName>
        <fullName evidence="1">DUF1266 domain-containing protein</fullName>
    </recommendedName>
</protein>
<evidence type="ECO:0000313" key="2">
    <source>
        <dbReference type="EMBL" id="SDO94357.1"/>
    </source>
</evidence>
<dbReference type="InterPro" id="IPR009677">
    <property type="entry name" value="DUF1266"/>
</dbReference>
<evidence type="ECO:0000313" key="3">
    <source>
        <dbReference type="Proteomes" id="UP000182412"/>
    </source>
</evidence>
<feature type="domain" description="DUF1266" evidence="1">
    <location>
        <begin position="121"/>
        <end position="206"/>
    </location>
</feature>
<proteinExistence type="predicted"/>
<sequence length="214" mass="24704">MKIKRFFFDCIVLLGYRIFEGEAMKKIAPREVLPDDEMSWQDVEPNFRNWICAACAINRETGGADIKEFGGDPKGALLKRQTTQYMFASDWEIFSRQDLIMTIQDMMESVTPEYPKVAKVWQYLRIIQNAGFGYVAEYLTLKEALNCALAAGQKLQEVVGSWEELAGQYLEACATYMGKDETLTQRKEAYQRLLASEENPYELVPFDLQLKKCW</sequence>
<accession>A0A1H0NNN4</accession>
<gene>
    <name evidence="2" type="ORF">SAMN05216366_103145</name>
</gene>
<name>A0A1H0NNN4_SELRU</name>